<gene>
    <name evidence="1" type="ORF">GFC01_09100</name>
</gene>
<dbReference type="RefSeq" id="WP_152946493.1">
    <property type="nucleotide sequence ID" value="NZ_WHYR01000021.1"/>
</dbReference>
<comment type="caution">
    <text evidence="1">The sequence shown here is derived from an EMBL/GenBank/DDBJ whole genome shotgun (WGS) entry which is preliminary data.</text>
</comment>
<dbReference type="EMBL" id="WHYR01000021">
    <property type="protein sequence ID" value="MQL52417.1"/>
    <property type="molecule type" value="Genomic_DNA"/>
</dbReference>
<dbReference type="AlphaFoldDB" id="A0A6N7ISI6"/>
<dbReference type="Proteomes" id="UP000441717">
    <property type="component" value="Unassembled WGS sequence"/>
</dbReference>
<evidence type="ECO:0000313" key="1">
    <source>
        <dbReference type="EMBL" id="MQL52417.1"/>
    </source>
</evidence>
<name>A0A6N7ISI6_9FIRM</name>
<accession>A0A6N7ISI6</accession>
<sequence>MIDIIWLLEYTILGLGHLLGLKGAVKEYCQLILSINKDDNKDDKDKKWSQSQWHFGELQTFLNLINLGGGFHFQGMVDYLVAPYGDIIGRLFP</sequence>
<protein>
    <submittedName>
        <fullName evidence="1">Uncharacterized protein</fullName>
    </submittedName>
</protein>
<evidence type="ECO:0000313" key="2">
    <source>
        <dbReference type="Proteomes" id="UP000441717"/>
    </source>
</evidence>
<reference evidence="1 2" key="1">
    <citation type="submission" date="2019-10" db="EMBL/GenBank/DDBJ databases">
        <title>Comparative genomics of sulfur disproportionating microorganisms.</title>
        <authorList>
            <person name="Ward L.M."/>
            <person name="Bertran E."/>
            <person name="Johnston D."/>
        </authorList>
    </citation>
    <scope>NUCLEOTIDE SEQUENCE [LARGE SCALE GENOMIC DNA]</scope>
    <source>
        <strain evidence="1 2">DSM 14055</strain>
    </source>
</reference>
<proteinExistence type="predicted"/>
<keyword evidence="2" id="KW-1185">Reference proteome</keyword>
<organism evidence="1 2">
    <name type="scientific">Desulfofundulus thermobenzoicus</name>
    <dbReference type="NCBI Taxonomy" id="29376"/>
    <lineage>
        <taxon>Bacteria</taxon>
        <taxon>Bacillati</taxon>
        <taxon>Bacillota</taxon>
        <taxon>Clostridia</taxon>
        <taxon>Eubacteriales</taxon>
        <taxon>Peptococcaceae</taxon>
        <taxon>Desulfofundulus</taxon>
    </lineage>
</organism>